<dbReference type="SUPFAM" id="SSF47598">
    <property type="entry name" value="Ribbon-helix-helix"/>
    <property type="match status" value="1"/>
</dbReference>
<dbReference type="InterPro" id="IPR013321">
    <property type="entry name" value="Arc_rbn_hlx_hlx"/>
</dbReference>
<keyword evidence="2" id="KW-1185">Reference proteome</keyword>
<evidence type="ECO:0000313" key="2">
    <source>
        <dbReference type="Proteomes" id="UP000183385"/>
    </source>
</evidence>
<dbReference type="AlphaFoldDB" id="A0AAQ1KFL3"/>
<sequence>MKVRDMAQLIVRLPEQDKEWLVRKASEQERSQNWLVARLIREARERDERQDKQAAA</sequence>
<proteinExistence type="predicted"/>
<reference evidence="1 2" key="1">
    <citation type="submission" date="2016-10" db="EMBL/GenBank/DDBJ databases">
        <authorList>
            <person name="Varghese N."/>
            <person name="Submissions S."/>
        </authorList>
    </citation>
    <scope>NUCLEOTIDE SEQUENCE [LARGE SCALE GENOMIC DNA]</scope>
    <source>
        <strain evidence="1 2">LMG 18378</strain>
    </source>
</reference>
<accession>A0AAQ1KFL3</accession>
<protein>
    <submittedName>
        <fullName evidence="1">Uncharacterized protein</fullName>
    </submittedName>
</protein>
<dbReference type="GO" id="GO:0006355">
    <property type="term" value="P:regulation of DNA-templated transcription"/>
    <property type="evidence" value="ECO:0007669"/>
    <property type="project" value="InterPro"/>
</dbReference>
<evidence type="ECO:0000313" key="1">
    <source>
        <dbReference type="EMBL" id="SFC84772.1"/>
    </source>
</evidence>
<dbReference type="InterPro" id="IPR010985">
    <property type="entry name" value="Ribbon_hlx_hlx"/>
</dbReference>
<dbReference type="EMBL" id="FOLS01000011">
    <property type="protein sequence ID" value="SFC84772.1"/>
    <property type="molecule type" value="Genomic_DNA"/>
</dbReference>
<gene>
    <name evidence="1" type="ORF">SAMN05216577_111108</name>
</gene>
<dbReference type="Proteomes" id="UP000183385">
    <property type="component" value="Unassembled WGS sequence"/>
</dbReference>
<name>A0AAQ1KFL3_9PSED</name>
<organism evidence="1 2">
    <name type="scientific">Pseudomonas citronellolis</name>
    <dbReference type="NCBI Taxonomy" id="53408"/>
    <lineage>
        <taxon>Bacteria</taxon>
        <taxon>Pseudomonadati</taxon>
        <taxon>Pseudomonadota</taxon>
        <taxon>Gammaproteobacteria</taxon>
        <taxon>Pseudomonadales</taxon>
        <taxon>Pseudomonadaceae</taxon>
        <taxon>Pseudomonas</taxon>
    </lineage>
</organism>
<dbReference type="Gene3D" id="1.10.1220.10">
    <property type="entry name" value="Met repressor-like"/>
    <property type="match status" value="1"/>
</dbReference>
<comment type="caution">
    <text evidence="1">The sequence shown here is derived from an EMBL/GenBank/DDBJ whole genome shotgun (WGS) entry which is preliminary data.</text>
</comment>